<feature type="signal peptide" evidence="1">
    <location>
        <begin position="1"/>
        <end position="21"/>
    </location>
</feature>
<keyword evidence="3" id="KW-1185">Reference proteome</keyword>
<dbReference type="Proteomes" id="UP000228930">
    <property type="component" value="Unassembled WGS sequence"/>
</dbReference>
<proteinExistence type="predicted"/>
<dbReference type="EMBL" id="LFJC01000003">
    <property type="protein sequence ID" value="PIT00274.1"/>
    <property type="molecule type" value="Genomic_DNA"/>
</dbReference>
<comment type="caution">
    <text evidence="2">The sequence shown here is derived from an EMBL/GenBank/DDBJ whole genome shotgun (WGS) entry which is preliminary data.</text>
</comment>
<keyword evidence="1" id="KW-0732">Signal</keyword>
<dbReference type="RefSeq" id="WP_100175480.1">
    <property type="nucleotide sequence ID" value="NZ_LFJC01000003.1"/>
</dbReference>
<sequence length="111" mass="12364">MIHKICLAAVFAAFISAPALADELTPKIAAHLIPPNAEIHVSWTSPASDPEGRVVEVVCGEVTVRNDRGFSTSSFAYVIDDDKLWLAWKVEWMKEPEPQGVRRVMRYCPGR</sequence>
<reference evidence="2 3" key="1">
    <citation type="submission" date="2015-06" db="EMBL/GenBank/DDBJ databases">
        <title>Comparative genome analysis of nirS-carrying Bradyrhizobium sp. strains.</title>
        <authorList>
            <person name="Ishii S."/>
            <person name="Jang J."/>
            <person name="Nishizawa T."/>
            <person name="Senoo K."/>
        </authorList>
    </citation>
    <scope>NUCLEOTIDE SEQUENCE [LARGE SCALE GENOMIC DNA]</scope>
    <source>
        <strain evidence="2 3">TSA1</strain>
    </source>
</reference>
<evidence type="ECO:0000313" key="3">
    <source>
        <dbReference type="Proteomes" id="UP000228930"/>
    </source>
</evidence>
<gene>
    <name evidence="2" type="ORF">TSA1_05470</name>
</gene>
<name>A0A2M6U6R1_9BRAD</name>
<organism evidence="2 3">
    <name type="scientific">Bradyrhizobium nitroreducens</name>
    <dbReference type="NCBI Taxonomy" id="709803"/>
    <lineage>
        <taxon>Bacteria</taxon>
        <taxon>Pseudomonadati</taxon>
        <taxon>Pseudomonadota</taxon>
        <taxon>Alphaproteobacteria</taxon>
        <taxon>Hyphomicrobiales</taxon>
        <taxon>Nitrobacteraceae</taxon>
        <taxon>Bradyrhizobium</taxon>
    </lineage>
</organism>
<accession>A0A2M6U6R1</accession>
<dbReference type="AlphaFoldDB" id="A0A2M6U6R1"/>
<evidence type="ECO:0000256" key="1">
    <source>
        <dbReference type="SAM" id="SignalP"/>
    </source>
</evidence>
<evidence type="ECO:0000313" key="2">
    <source>
        <dbReference type="EMBL" id="PIT00274.1"/>
    </source>
</evidence>
<protein>
    <submittedName>
        <fullName evidence="2">Uncharacterized protein</fullName>
    </submittedName>
</protein>
<feature type="chain" id="PRO_5014766541" evidence="1">
    <location>
        <begin position="22"/>
        <end position="111"/>
    </location>
</feature>